<dbReference type="EMBL" id="CP021425">
    <property type="protein sequence ID" value="ARU57233.1"/>
    <property type="molecule type" value="Genomic_DNA"/>
</dbReference>
<keyword evidence="6" id="KW-1185">Reference proteome</keyword>
<dbReference type="AlphaFoldDB" id="A0A1Y0ICX5"/>
<sequence>MSVALPCYEFYTIIWYISVHIIGGTMSKNTSITLGQHFDGFISKQIKDGRYASASEVVRAGLRLLEDNEHKIAVLRKMLEEGEQSGTVEYNFESFMNELDDELG</sequence>
<gene>
    <name evidence="5" type="ORF">OLMES_3191</name>
</gene>
<comment type="function">
    <text evidence="4">Antitoxin component of a type II toxin-antitoxin (TA) system. Neutralizes the effect of toxin ParE.</text>
</comment>
<dbReference type="GO" id="GO:0006355">
    <property type="term" value="P:regulation of DNA-templated transcription"/>
    <property type="evidence" value="ECO:0007669"/>
    <property type="project" value="InterPro"/>
</dbReference>
<protein>
    <recommendedName>
        <fullName evidence="2">Antitoxin ParD</fullName>
    </recommendedName>
</protein>
<organism evidence="5 6">
    <name type="scientific">Oleiphilus messinensis</name>
    <dbReference type="NCBI Taxonomy" id="141451"/>
    <lineage>
        <taxon>Bacteria</taxon>
        <taxon>Pseudomonadati</taxon>
        <taxon>Pseudomonadota</taxon>
        <taxon>Gammaproteobacteria</taxon>
        <taxon>Oceanospirillales</taxon>
        <taxon>Oleiphilaceae</taxon>
        <taxon>Oleiphilus</taxon>
    </lineage>
</organism>
<accession>A0A1Y0ICX5</accession>
<dbReference type="Gene3D" id="6.10.10.120">
    <property type="entry name" value="Antitoxin ParD1-like"/>
    <property type="match status" value="1"/>
</dbReference>
<reference evidence="5 6" key="1">
    <citation type="submission" date="2017-05" db="EMBL/GenBank/DDBJ databases">
        <title>Genomic insights into alkan degradation activity of Oleiphilus messinensis.</title>
        <authorList>
            <person name="Kozyavkin S.A."/>
            <person name="Slesarev A.I."/>
            <person name="Golyshin P.N."/>
            <person name="Korzhenkov A."/>
            <person name="Golyshina O.N."/>
            <person name="Toshchakov S.V."/>
        </authorList>
    </citation>
    <scope>NUCLEOTIDE SEQUENCE [LARGE SCALE GENOMIC DNA]</scope>
    <source>
        <strain evidence="5 6">ME102</strain>
    </source>
</reference>
<evidence type="ECO:0000313" key="5">
    <source>
        <dbReference type="EMBL" id="ARU57233.1"/>
    </source>
</evidence>
<keyword evidence="3" id="KW-1277">Toxin-antitoxin system</keyword>
<dbReference type="SUPFAM" id="SSF47598">
    <property type="entry name" value="Ribbon-helix-helix"/>
    <property type="match status" value="1"/>
</dbReference>
<evidence type="ECO:0000256" key="2">
    <source>
        <dbReference type="ARBA" id="ARBA00017940"/>
    </source>
</evidence>
<dbReference type="PANTHER" id="PTHR36582">
    <property type="entry name" value="ANTITOXIN PARD"/>
    <property type="match status" value="1"/>
</dbReference>
<proteinExistence type="inferred from homology"/>
<evidence type="ECO:0000313" key="6">
    <source>
        <dbReference type="Proteomes" id="UP000196027"/>
    </source>
</evidence>
<evidence type="ECO:0000256" key="1">
    <source>
        <dbReference type="ARBA" id="ARBA00008580"/>
    </source>
</evidence>
<dbReference type="CDD" id="cd22231">
    <property type="entry name" value="RHH_NikR_HicB-like"/>
    <property type="match status" value="1"/>
</dbReference>
<evidence type="ECO:0000256" key="4">
    <source>
        <dbReference type="ARBA" id="ARBA00037106"/>
    </source>
</evidence>
<comment type="similarity">
    <text evidence="1">Belongs to the ParD antitoxin family.</text>
</comment>
<dbReference type="Pfam" id="PF03693">
    <property type="entry name" value="ParD_antitoxin"/>
    <property type="match status" value="1"/>
</dbReference>
<dbReference type="KEGG" id="ome:OLMES_3191"/>
<dbReference type="NCBIfam" id="TIGR02606">
    <property type="entry name" value="antidote_CC2985"/>
    <property type="match status" value="1"/>
</dbReference>
<name>A0A1Y0ICX5_9GAMM</name>
<dbReference type="PANTHER" id="PTHR36582:SF2">
    <property type="entry name" value="ANTITOXIN PARD"/>
    <property type="match status" value="1"/>
</dbReference>
<dbReference type="InterPro" id="IPR010985">
    <property type="entry name" value="Ribbon_hlx_hlx"/>
</dbReference>
<dbReference type="Proteomes" id="UP000196027">
    <property type="component" value="Chromosome"/>
</dbReference>
<evidence type="ECO:0000256" key="3">
    <source>
        <dbReference type="ARBA" id="ARBA00022649"/>
    </source>
</evidence>
<dbReference type="InterPro" id="IPR022789">
    <property type="entry name" value="ParD"/>
</dbReference>
<dbReference type="InterPro" id="IPR038296">
    <property type="entry name" value="ParD_sf"/>
</dbReference>